<evidence type="ECO:0000256" key="1">
    <source>
        <dbReference type="ARBA" id="ARBA00022801"/>
    </source>
</evidence>
<dbReference type="Pfam" id="PF00326">
    <property type="entry name" value="Peptidase_S9"/>
    <property type="match status" value="1"/>
</dbReference>
<dbReference type="InterPro" id="IPR002470">
    <property type="entry name" value="Peptidase_S9A"/>
</dbReference>
<dbReference type="Gene3D" id="3.40.50.1820">
    <property type="entry name" value="alpha/beta hydrolase"/>
    <property type="match status" value="1"/>
</dbReference>
<dbReference type="GO" id="GO:0006508">
    <property type="term" value="P:proteolysis"/>
    <property type="evidence" value="ECO:0007669"/>
    <property type="project" value="InterPro"/>
</dbReference>
<dbReference type="OrthoDB" id="1094230at2"/>
<evidence type="ECO:0000256" key="2">
    <source>
        <dbReference type="ARBA" id="ARBA00022825"/>
    </source>
</evidence>
<dbReference type="InterPro" id="IPR011659">
    <property type="entry name" value="WD40"/>
</dbReference>
<name>A0A418SUA3_9RHOB</name>
<keyword evidence="2" id="KW-0720">Serine protease</keyword>
<dbReference type="InterPro" id="IPR029058">
    <property type="entry name" value="AB_hydrolase_fold"/>
</dbReference>
<dbReference type="PANTHER" id="PTHR42776">
    <property type="entry name" value="SERINE PEPTIDASE S9 FAMILY MEMBER"/>
    <property type="match status" value="1"/>
</dbReference>
<evidence type="ECO:0000259" key="3">
    <source>
        <dbReference type="Pfam" id="PF00326"/>
    </source>
</evidence>
<dbReference type="AlphaFoldDB" id="A0A418SUA3"/>
<gene>
    <name evidence="4" type="ORF">D3P04_13020</name>
</gene>
<dbReference type="InterPro" id="IPR001375">
    <property type="entry name" value="Peptidase_S9_cat"/>
</dbReference>
<dbReference type="PANTHER" id="PTHR42776:SF27">
    <property type="entry name" value="DIPEPTIDYL PEPTIDASE FAMILY MEMBER 6"/>
    <property type="match status" value="1"/>
</dbReference>
<protein>
    <submittedName>
        <fullName evidence="4">S9 family peptidase</fullName>
    </submittedName>
</protein>
<dbReference type="GO" id="GO:0004252">
    <property type="term" value="F:serine-type endopeptidase activity"/>
    <property type="evidence" value="ECO:0007669"/>
    <property type="project" value="InterPro"/>
</dbReference>
<keyword evidence="1" id="KW-0378">Hydrolase</keyword>
<evidence type="ECO:0000313" key="5">
    <source>
        <dbReference type="Proteomes" id="UP000284202"/>
    </source>
</evidence>
<dbReference type="InterPro" id="IPR011042">
    <property type="entry name" value="6-blade_b-propeller_TolB-like"/>
</dbReference>
<organism evidence="4 5">
    <name type="scientific">Paracoccus onubensis</name>
    <dbReference type="NCBI Taxonomy" id="1675788"/>
    <lineage>
        <taxon>Bacteria</taxon>
        <taxon>Pseudomonadati</taxon>
        <taxon>Pseudomonadota</taxon>
        <taxon>Alphaproteobacteria</taxon>
        <taxon>Rhodobacterales</taxon>
        <taxon>Paracoccaceae</taxon>
        <taxon>Paracoccus</taxon>
    </lineage>
</organism>
<accession>A0A418SUA3</accession>
<dbReference type="Proteomes" id="UP000284202">
    <property type="component" value="Unassembled WGS sequence"/>
</dbReference>
<proteinExistence type="predicted"/>
<feature type="domain" description="Peptidase S9 prolyl oligopeptidase catalytic" evidence="3">
    <location>
        <begin position="387"/>
        <end position="591"/>
    </location>
</feature>
<keyword evidence="5" id="KW-1185">Reference proteome</keyword>
<comment type="caution">
    <text evidence="4">The sequence shown here is derived from an EMBL/GenBank/DDBJ whole genome shotgun (WGS) entry which is preliminary data.</text>
</comment>
<sequence length="592" mass="64024">MIDPQTILPLLEIPSYCAPSRSPGDGRLAFIHDASGMPQLWIENTTGIRQLTDHAEPVNSFTWHPAGHSILFTADCGGDERWQFHLLDVKTGAIHALTNDPMTVHMWGAFSPDGNRIAYSANHRQKDRLDLCVMDIPTGAVTSVADPSGYQEVLGFAADGASLLVRRTLGAASDQKLELVEIASGRRVPVLDAAHRVKFVAARLLKAGGGLALCDLEGDRIALWRFAADGGSSGCLHQVAGRDLDAFALAPDQQSAVIAVNEDGYSRLAGLDLASGQVSSIEMPVPGVVSGVSVPGGGNAVLCSVSSAGSAPAIWEIPFGGQAAACLHGSPALGEGVAPSIATFDSFDGLKVPYFLYTPRGPRPPEGWPAVFIIHGGPEMQWRPEWRADVQWMLSQGVMVVAPNIRGSTGYGRVFHSLDDHEKRLDSLADLTALRASLTDRHLVDAGRCAVFGRSYGGYMVMAALTENPELWRCGVNFYGIGNFFTHLMATGPWARLIRVAEYGDPDTQADLLRRISPINRIDRVRAPLMMVHADRDPRVPPCESEIIHSLMFGLGKRCDFMRISHEGHGFKRIENIRRVFQALAGFIAKEL</sequence>
<dbReference type="EMBL" id="QZCG01000008">
    <property type="protein sequence ID" value="RJE84563.1"/>
    <property type="molecule type" value="Genomic_DNA"/>
</dbReference>
<dbReference type="SUPFAM" id="SSF53474">
    <property type="entry name" value="alpha/beta-Hydrolases"/>
    <property type="match status" value="1"/>
</dbReference>
<dbReference type="Gene3D" id="2.120.10.30">
    <property type="entry name" value="TolB, C-terminal domain"/>
    <property type="match status" value="1"/>
</dbReference>
<dbReference type="PRINTS" id="PR00862">
    <property type="entry name" value="PROLIGOPTASE"/>
</dbReference>
<dbReference type="RefSeq" id="WP_119749554.1">
    <property type="nucleotide sequence ID" value="NZ_QZCG01000008.1"/>
</dbReference>
<evidence type="ECO:0000313" key="4">
    <source>
        <dbReference type="EMBL" id="RJE84563.1"/>
    </source>
</evidence>
<keyword evidence="2" id="KW-0645">Protease</keyword>
<dbReference type="Pfam" id="PF07676">
    <property type="entry name" value="PD40"/>
    <property type="match status" value="1"/>
</dbReference>
<dbReference type="SUPFAM" id="SSF82171">
    <property type="entry name" value="DPP6 N-terminal domain-like"/>
    <property type="match status" value="1"/>
</dbReference>
<reference evidence="5" key="1">
    <citation type="submission" date="2018-09" db="EMBL/GenBank/DDBJ databases">
        <title>Acidovorax cavernicola nov. sp. isolated from Gruta de las Maravillas (Aracena, Spain).</title>
        <authorList>
            <person name="Jurado V."/>
            <person name="Gutierrez-Patricio S."/>
            <person name="Gonzalez-Pimentel J.L."/>
            <person name="Miller A.Z."/>
            <person name="Laiz L."/>
            <person name="Saiz-Jimenez C."/>
        </authorList>
    </citation>
    <scope>NUCLEOTIDE SEQUENCE [LARGE SCALE GENOMIC DNA]</scope>
    <source>
        <strain evidence="5">1011MAR3C25</strain>
    </source>
</reference>